<proteinExistence type="predicted"/>
<gene>
    <name evidence="5" type="ORF">FYJ63_03825</name>
</gene>
<dbReference type="InterPro" id="IPR023932">
    <property type="entry name" value="CE1759_FMN_reduct"/>
</dbReference>
<dbReference type="RefSeq" id="WP_154543937.1">
    <property type="nucleotide sequence ID" value="NZ_VUMY01000005.1"/>
</dbReference>
<dbReference type="GO" id="GO:0016491">
    <property type="term" value="F:oxidoreductase activity"/>
    <property type="evidence" value="ECO:0007669"/>
    <property type="project" value="UniProtKB-KW"/>
</dbReference>
<dbReference type="InterPro" id="IPR005025">
    <property type="entry name" value="FMN_Rdtase-like_dom"/>
</dbReference>
<dbReference type="Proteomes" id="UP000442535">
    <property type="component" value="Unassembled WGS sequence"/>
</dbReference>
<dbReference type="InterPro" id="IPR051814">
    <property type="entry name" value="NAD(P)H-dep_FMN_reductase"/>
</dbReference>
<protein>
    <submittedName>
        <fullName evidence="5">Oxidoreductase</fullName>
    </submittedName>
</protein>
<evidence type="ECO:0000313" key="6">
    <source>
        <dbReference type="Proteomes" id="UP000442535"/>
    </source>
</evidence>
<comment type="caution">
    <text evidence="5">The sequence shown here is derived from an EMBL/GenBank/DDBJ whole genome shotgun (WGS) entry which is preliminary data.</text>
</comment>
<dbReference type="PANTHER" id="PTHR43408">
    <property type="entry name" value="FMN REDUCTASE (NADPH)"/>
    <property type="match status" value="1"/>
</dbReference>
<keyword evidence="3" id="KW-0560">Oxidoreductase</keyword>
<evidence type="ECO:0000259" key="4">
    <source>
        <dbReference type="Pfam" id="PF03358"/>
    </source>
</evidence>
<dbReference type="AlphaFoldDB" id="A0A7K0K2T9"/>
<evidence type="ECO:0000256" key="2">
    <source>
        <dbReference type="ARBA" id="ARBA00022643"/>
    </source>
</evidence>
<evidence type="ECO:0000256" key="1">
    <source>
        <dbReference type="ARBA" id="ARBA00022630"/>
    </source>
</evidence>
<feature type="domain" description="NADPH-dependent FMN reductase-like" evidence="4">
    <location>
        <begin position="17"/>
        <end position="166"/>
    </location>
</feature>
<evidence type="ECO:0000313" key="5">
    <source>
        <dbReference type="EMBL" id="MST49370.1"/>
    </source>
</evidence>
<dbReference type="Gene3D" id="3.40.50.360">
    <property type="match status" value="1"/>
</dbReference>
<keyword evidence="1" id="KW-0285">Flavoprotein</keyword>
<dbReference type="PANTHER" id="PTHR43408:SF2">
    <property type="entry name" value="FMN REDUCTASE (NADPH)"/>
    <property type="match status" value="1"/>
</dbReference>
<sequence>MQALEQTDPFQPRERHLVVVSGGTSEGSTSTMLAQDLAAATTDGLSALGIVPRVNVIELRSLASDAAAAATTLARTPELDEAVKSVESADGIIAVSPTYQASYSGIFKMFWDLVDPDLIKGVPFLLGATGGTARHSLVIDQAMGPLFSYLKALVAPTSVFAATEDWGDGDTNGLNDRIGRAGREFADLLAANEPRRQENTAGDSEPLTVTPFAQLLGNHD</sequence>
<dbReference type="NCBIfam" id="TIGR04037">
    <property type="entry name" value="LLM_duo_CE1759"/>
    <property type="match status" value="1"/>
</dbReference>
<dbReference type="Pfam" id="PF03358">
    <property type="entry name" value="FMN_red"/>
    <property type="match status" value="1"/>
</dbReference>
<evidence type="ECO:0000256" key="3">
    <source>
        <dbReference type="ARBA" id="ARBA00023002"/>
    </source>
</evidence>
<accession>A0A7K0K2T9</accession>
<name>A0A7K0K2T9_9ACTO</name>
<keyword evidence="2" id="KW-0288">FMN</keyword>
<reference evidence="5 6" key="1">
    <citation type="submission" date="2019-08" db="EMBL/GenBank/DDBJ databases">
        <title>In-depth cultivation of the pig gut microbiome towards novel bacterial diversity and tailored functional studies.</title>
        <authorList>
            <person name="Wylensek D."/>
            <person name="Hitch T.C.A."/>
            <person name="Clavel T."/>
        </authorList>
    </citation>
    <scope>NUCLEOTIDE SEQUENCE [LARGE SCALE GENOMIC DNA]</scope>
    <source>
        <strain evidence="5 6">RF-GAM-744-WT-7</strain>
    </source>
</reference>
<keyword evidence="6" id="KW-1185">Reference proteome</keyword>
<dbReference type="InterPro" id="IPR029039">
    <property type="entry name" value="Flavoprotein-like_sf"/>
</dbReference>
<dbReference type="SUPFAM" id="SSF52218">
    <property type="entry name" value="Flavoproteins"/>
    <property type="match status" value="1"/>
</dbReference>
<dbReference type="EMBL" id="VUMY01000005">
    <property type="protein sequence ID" value="MST49370.1"/>
    <property type="molecule type" value="Genomic_DNA"/>
</dbReference>
<organism evidence="5 6">
    <name type="scientific">Mobiluncus porci</name>
    <dbReference type="NCBI Taxonomy" id="2652278"/>
    <lineage>
        <taxon>Bacteria</taxon>
        <taxon>Bacillati</taxon>
        <taxon>Actinomycetota</taxon>
        <taxon>Actinomycetes</taxon>
        <taxon>Actinomycetales</taxon>
        <taxon>Actinomycetaceae</taxon>
        <taxon>Mobiluncus</taxon>
    </lineage>
</organism>